<evidence type="ECO:0000313" key="7">
    <source>
        <dbReference type="EMBL" id="KAG0253667.1"/>
    </source>
</evidence>
<evidence type="ECO:0000256" key="3">
    <source>
        <dbReference type="ARBA" id="ARBA00022825"/>
    </source>
</evidence>
<evidence type="ECO:0000256" key="4">
    <source>
        <dbReference type="SAM" id="MobiDB-lite"/>
    </source>
</evidence>
<protein>
    <submittedName>
        <fullName evidence="7">Dipeptidylpeptidase</fullName>
    </submittedName>
</protein>
<dbReference type="GO" id="GO:0008236">
    <property type="term" value="F:serine-type peptidase activity"/>
    <property type="evidence" value="ECO:0007669"/>
    <property type="project" value="UniProtKB-KW"/>
</dbReference>
<dbReference type="Gene3D" id="3.40.50.1820">
    <property type="entry name" value="alpha/beta hydrolase"/>
    <property type="match status" value="1"/>
</dbReference>
<feature type="compositionally biased region" description="Low complexity" evidence="4">
    <location>
        <begin position="1056"/>
        <end position="1083"/>
    </location>
</feature>
<feature type="region of interest" description="Disordered" evidence="4">
    <location>
        <begin position="762"/>
        <end position="803"/>
    </location>
</feature>
<name>A0A9P6PVZ8_9FUNG</name>
<gene>
    <name evidence="7" type="primary">DPP8</name>
    <name evidence="7" type="ORF">DFQ27_007273</name>
</gene>
<dbReference type="GO" id="GO:0006508">
    <property type="term" value="P:proteolysis"/>
    <property type="evidence" value="ECO:0007669"/>
    <property type="project" value="InterPro"/>
</dbReference>
<dbReference type="InterPro" id="IPR029058">
    <property type="entry name" value="AB_hydrolase_fold"/>
</dbReference>
<dbReference type="PANTHER" id="PTHR11731">
    <property type="entry name" value="PROTEASE FAMILY S9B,C DIPEPTIDYL-PEPTIDASE IV-RELATED"/>
    <property type="match status" value="1"/>
</dbReference>
<keyword evidence="3" id="KW-0720">Serine protease</keyword>
<feature type="region of interest" description="Disordered" evidence="4">
    <location>
        <begin position="511"/>
        <end position="581"/>
    </location>
</feature>
<feature type="domain" description="Dipeptidylpeptidase IV N-terminal" evidence="6">
    <location>
        <begin position="591"/>
        <end position="909"/>
    </location>
</feature>
<dbReference type="OrthoDB" id="16520at2759"/>
<dbReference type="InterPro" id="IPR001375">
    <property type="entry name" value="Peptidase_S9_cat"/>
</dbReference>
<dbReference type="GO" id="GO:0004177">
    <property type="term" value="F:aminopeptidase activity"/>
    <property type="evidence" value="ECO:0007669"/>
    <property type="project" value="UniProtKB-KW"/>
</dbReference>
<comment type="caution">
    <text evidence="7">The sequence shown here is derived from an EMBL/GenBank/DDBJ whole genome shotgun (WGS) entry which is preliminary data.</text>
</comment>
<dbReference type="SUPFAM" id="SSF82171">
    <property type="entry name" value="DPP6 N-terminal domain-like"/>
    <property type="match status" value="1"/>
</dbReference>
<feature type="compositionally biased region" description="Low complexity" evidence="4">
    <location>
        <begin position="762"/>
        <end position="789"/>
    </location>
</feature>
<feature type="compositionally biased region" description="Gly residues" evidence="4">
    <location>
        <begin position="1256"/>
        <end position="1274"/>
    </location>
</feature>
<feature type="compositionally biased region" description="Low complexity" evidence="4">
    <location>
        <begin position="511"/>
        <end position="552"/>
    </location>
</feature>
<feature type="domain" description="Dipeptidylpeptidase IV N-terminal" evidence="6">
    <location>
        <begin position="444"/>
        <end position="512"/>
    </location>
</feature>
<dbReference type="GO" id="GO:0008239">
    <property type="term" value="F:dipeptidyl-peptidase activity"/>
    <property type="evidence" value="ECO:0007669"/>
    <property type="project" value="TreeGrafter"/>
</dbReference>
<dbReference type="InterPro" id="IPR002469">
    <property type="entry name" value="Peptidase_S9B_N"/>
</dbReference>
<feature type="compositionally biased region" description="Low complexity" evidence="4">
    <location>
        <begin position="346"/>
        <end position="355"/>
    </location>
</feature>
<dbReference type="Pfam" id="PF00930">
    <property type="entry name" value="DPPIV_N"/>
    <property type="match status" value="2"/>
</dbReference>
<evidence type="ECO:0000259" key="6">
    <source>
        <dbReference type="Pfam" id="PF00930"/>
    </source>
</evidence>
<dbReference type="PANTHER" id="PTHR11731:SF193">
    <property type="entry name" value="DIPEPTIDYL PEPTIDASE 9"/>
    <property type="match status" value="1"/>
</dbReference>
<comment type="similarity">
    <text evidence="1">Belongs to the peptidase S9B family.</text>
</comment>
<feature type="compositionally biased region" description="Polar residues" evidence="4">
    <location>
        <begin position="968"/>
        <end position="977"/>
    </location>
</feature>
<evidence type="ECO:0000256" key="2">
    <source>
        <dbReference type="ARBA" id="ARBA00022438"/>
    </source>
</evidence>
<feature type="region of interest" description="Disordered" evidence="4">
    <location>
        <begin position="1233"/>
        <end position="1285"/>
    </location>
</feature>
<feature type="region of interest" description="Disordered" evidence="4">
    <location>
        <begin position="332"/>
        <end position="355"/>
    </location>
</feature>
<reference evidence="7" key="1">
    <citation type="journal article" date="2020" name="Fungal Divers.">
        <title>Resolving the Mortierellaceae phylogeny through synthesis of multi-gene phylogenetics and phylogenomics.</title>
        <authorList>
            <person name="Vandepol N."/>
            <person name="Liber J."/>
            <person name="Desiro A."/>
            <person name="Na H."/>
            <person name="Kennedy M."/>
            <person name="Barry K."/>
            <person name="Grigoriev I.V."/>
            <person name="Miller A.N."/>
            <person name="O'Donnell K."/>
            <person name="Stajich J.E."/>
            <person name="Bonito G."/>
        </authorList>
    </citation>
    <scope>NUCLEOTIDE SEQUENCE</scope>
    <source>
        <strain evidence="7">BC1065</strain>
    </source>
</reference>
<dbReference type="SUPFAM" id="SSF53474">
    <property type="entry name" value="alpha/beta-Hydrolases"/>
    <property type="match status" value="1"/>
</dbReference>
<dbReference type="InterPro" id="IPR050278">
    <property type="entry name" value="Serine_Prot_S9B/DPPIV"/>
</dbReference>
<feature type="region of interest" description="Disordered" evidence="4">
    <location>
        <begin position="75"/>
        <end position="179"/>
    </location>
</feature>
<keyword evidence="2" id="KW-0378">Hydrolase</keyword>
<dbReference type="EMBL" id="JAAAJB010000566">
    <property type="protein sequence ID" value="KAG0253667.1"/>
    <property type="molecule type" value="Genomic_DNA"/>
</dbReference>
<feature type="compositionally biased region" description="Low complexity" evidence="4">
    <location>
        <begin position="1233"/>
        <end position="1255"/>
    </location>
</feature>
<feature type="domain" description="Peptidase S9 prolyl oligopeptidase catalytic" evidence="5">
    <location>
        <begin position="1356"/>
        <end position="1558"/>
    </location>
</feature>
<feature type="compositionally biased region" description="Low complexity" evidence="4">
    <location>
        <begin position="1105"/>
        <end position="1115"/>
    </location>
</feature>
<sequence length="1558" mass="170112">MSTWDQIRSEVRSFRASIQPTVTTIRDFTFDSKRDRIYFLASDLAKSPKSPMLFYVDLPHVFAESDHDAELGTRATADSTLEGDDVEMEDNSDSDEGHMEVDEEEEEEGEEDEGEHEGDGDLDARIANGDRMIVPGIRRIGTTRSNHRPPPPQRAQQDGNNHNHNHNHSHNDNGNEDGDLDLVPFDPHTYPFVELTHPPRSLPSVVGSYPTDTIPAPIPASKASGQMGKDQPSPTMHATNDAAIEDILDAAPVLDWVPVLSEEWIKEHHAAYLLSRNDARHRQGDGNPPPRMAAGISQYQFDPQQNRILFPYGDEIYLADIPESGKIHPEPIVPRFYPGSSEAHRSPPSSSSLILQQPASPSVYFISGASPLHSPKSTARIPISTSVSSIASTAATSTSLEDHLEGARGSGSGSTASTTPTTGTATGGGGGGGTGACNAHVRMDPKLGGTDMNLIAFTRTRDLWVVTTSGVETQLTFCSRNKSNTAISCGIAEFIMQEEFHRYTNYYWAPPQQQQRQQQQQQQPSCFSSSASSTNGGATTASSSTSSVNSVGSRHHRHHDCHHQHHNHHHYHHNASLPVVTPRGMQTRPKERILYLQVSEAMVDVVMIPRQGIHPEVEEYRYPHAGTANAASDIQIVEFVPKQDEDDIVPEPLHKRLWGRSSIYKICPWLEYIVRFGWTPNGDSVWAQVLDRKQQTSALVMIPLDCFQSVTEHANSTQQIEEELASRIKIIFEERSDYWINVTDILYIFPSSDSCHSTIPSATTTTTAAPVSSTSSTSSTSSSPSSSSSSPPPPPPSNGCGETTTTIQCIVASERTGFRHLYLLTYDSTTSTSRSSIVPITAGDYKVVVDKPISVDLERRLVYFTAKRDTVLETHLYVASFARGADPYQHVKRLTHLGFSHQVTMDENASPPYGDHHHRRFLTLFSSIEQSPTCAVMHLRWDACKFKRRNFTRRRPPPPLHSPAAATTPHQQGQNNGWQENKRTRLAMNNNNSNSTANTTTTTTDDWDDEWEWWCDCGCRLPKISSYALLLREGIRNRSAKEVRDNPIVPPPLDRSATTGTPSSTTATSPSTTTTISSLSGTSHGRRVLGRLGSNQEGSRRMNGTATTSTTTVGLNPGGGGINNSNGTTTIRPRKSLSGFLASHLLSPGILQSSKFPGSGAFGSADSTLMVGSSFTSSSPSNTTTTTTTTTTRSSSSLASSSSSSFSSSSVSSSSLSSSLRVRTKSAPRLGVFSSSGASSSHSPSSFFSSSLSPSGMGGGGRSGGGGGGGGGGVPTSPPLSSSSSASGIGLAVNANHHPAGEFFTYESSDGVMLHGCLYRPASYEAGCKYPTLVSIYGGPKSQMVTNEYKLPKFLRVFLAARMGYAVVMFDGRGSNERGIEFEGRLRHRMGQVEIQDQVEGLRFLARPENGGVVDMDRVAITGWSYGGYLSLMALVQYPEVFKLAIAGAPVTQWELYNSAYTERYMGLLSENKEGYTKSNVLSWIDKFPDSENRLLIAHGLIDENVHFKNTETLSAELIRVNKPHHIQLYPTERHGLRDARVNEHFETLMFYWLRNYL</sequence>
<feature type="compositionally biased region" description="Low complexity" evidence="4">
    <location>
        <begin position="413"/>
        <end position="424"/>
    </location>
</feature>
<evidence type="ECO:0000256" key="1">
    <source>
        <dbReference type="ARBA" id="ARBA00006150"/>
    </source>
</evidence>
<organism evidence="7 8">
    <name type="scientific">Actinomortierella ambigua</name>
    <dbReference type="NCBI Taxonomy" id="1343610"/>
    <lineage>
        <taxon>Eukaryota</taxon>
        <taxon>Fungi</taxon>
        <taxon>Fungi incertae sedis</taxon>
        <taxon>Mucoromycota</taxon>
        <taxon>Mortierellomycotina</taxon>
        <taxon>Mortierellomycetes</taxon>
        <taxon>Mortierellales</taxon>
        <taxon>Mortierellaceae</taxon>
        <taxon>Actinomortierella</taxon>
    </lineage>
</organism>
<accession>A0A9P6PVZ8</accession>
<feature type="compositionally biased region" description="Low complexity" evidence="4">
    <location>
        <begin position="1173"/>
        <end position="1219"/>
    </location>
</feature>
<keyword evidence="2" id="KW-0645">Protease</keyword>
<feature type="compositionally biased region" description="Acidic residues" evidence="4">
    <location>
        <begin position="81"/>
        <end position="94"/>
    </location>
</feature>
<evidence type="ECO:0000313" key="8">
    <source>
        <dbReference type="Proteomes" id="UP000807716"/>
    </source>
</evidence>
<evidence type="ECO:0000259" key="5">
    <source>
        <dbReference type="Pfam" id="PF00326"/>
    </source>
</evidence>
<keyword evidence="8" id="KW-1185">Reference proteome</keyword>
<keyword evidence="2" id="KW-0031">Aminopeptidase</keyword>
<feature type="region of interest" description="Disordered" evidence="4">
    <location>
        <begin position="952"/>
        <end position="977"/>
    </location>
</feature>
<dbReference type="Proteomes" id="UP000807716">
    <property type="component" value="Unassembled WGS sequence"/>
</dbReference>
<feature type="compositionally biased region" description="Basic residues" evidence="4">
    <location>
        <begin position="553"/>
        <end position="573"/>
    </location>
</feature>
<feature type="compositionally biased region" description="Acidic residues" evidence="4">
    <location>
        <begin position="101"/>
        <end position="116"/>
    </location>
</feature>
<feature type="region of interest" description="Disordered" evidence="4">
    <location>
        <begin position="397"/>
        <end position="431"/>
    </location>
</feature>
<feature type="region of interest" description="Disordered" evidence="4">
    <location>
        <begin position="1042"/>
        <end position="1128"/>
    </location>
</feature>
<proteinExistence type="inferred from homology"/>
<dbReference type="Pfam" id="PF00326">
    <property type="entry name" value="Peptidase_S9"/>
    <property type="match status" value="1"/>
</dbReference>
<dbReference type="Gene3D" id="2.140.10.30">
    <property type="entry name" value="Dipeptidylpeptidase IV, N-terminal domain"/>
    <property type="match status" value="3"/>
</dbReference>
<feature type="region of interest" description="Disordered" evidence="4">
    <location>
        <begin position="1173"/>
        <end position="1220"/>
    </location>
</feature>